<protein>
    <submittedName>
        <fullName evidence="2">ATP-binding protein</fullName>
    </submittedName>
</protein>
<dbReference type="SUPFAM" id="SSF52172">
    <property type="entry name" value="CheY-like"/>
    <property type="match status" value="1"/>
</dbReference>
<evidence type="ECO:0000313" key="3">
    <source>
        <dbReference type="Proteomes" id="UP001069802"/>
    </source>
</evidence>
<gene>
    <name evidence="2" type="ORF">O4H49_15985</name>
</gene>
<dbReference type="Pfam" id="PF13581">
    <property type="entry name" value="HATPase_c_2"/>
    <property type="match status" value="1"/>
</dbReference>
<dbReference type="GO" id="GO:0005524">
    <property type="term" value="F:ATP binding"/>
    <property type="evidence" value="ECO:0007669"/>
    <property type="project" value="UniProtKB-KW"/>
</dbReference>
<dbReference type="EMBL" id="JAPWGY010000006">
    <property type="protein sequence ID" value="MCZ4282287.1"/>
    <property type="molecule type" value="Genomic_DNA"/>
</dbReference>
<comment type="caution">
    <text evidence="2">The sequence shown here is derived from an EMBL/GenBank/DDBJ whole genome shotgun (WGS) entry which is preliminary data.</text>
</comment>
<dbReference type="CDD" id="cd16936">
    <property type="entry name" value="HATPase_RsbW-like"/>
    <property type="match status" value="1"/>
</dbReference>
<keyword evidence="2" id="KW-0547">Nucleotide-binding</keyword>
<evidence type="ECO:0000259" key="1">
    <source>
        <dbReference type="Pfam" id="PF13581"/>
    </source>
</evidence>
<keyword evidence="2" id="KW-0067">ATP-binding</keyword>
<sequence>MGSQRILLLDHDEKTHCDVSQILGEKNLQVVTAECPDEVIFDSLAETSPVSLILVSDDFDRETLMASSLSGGGNEKLKQKIPIIVMSRQGKRKPAFERLLGSCFHIIYKPLVPQNLCSAVMAGLEQYSNVRDLLLQLERRSSAIGLITSGTFEFRSPEQARNLTTMLAIASPSAERVVIGLSELLQNAIEHGNLEIGYALKTELLRKGNLPEEIEKRLATAPYKDRLVTLSFERREKEVIFIVTDEGAGFDWRKYLSLDDERLAESHGRGIAFASMMAFSELDYNEKGNQVTARMEI</sequence>
<organism evidence="2 3">
    <name type="scientific">Kiloniella laminariae</name>
    <dbReference type="NCBI Taxonomy" id="454162"/>
    <lineage>
        <taxon>Bacteria</taxon>
        <taxon>Pseudomonadati</taxon>
        <taxon>Pseudomonadota</taxon>
        <taxon>Alphaproteobacteria</taxon>
        <taxon>Rhodospirillales</taxon>
        <taxon>Kiloniellaceae</taxon>
        <taxon>Kiloniella</taxon>
    </lineage>
</organism>
<dbReference type="SUPFAM" id="SSF55874">
    <property type="entry name" value="ATPase domain of HSP90 chaperone/DNA topoisomerase II/histidine kinase"/>
    <property type="match status" value="1"/>
</dbReference>
<dbReference type="Gene3D" id="3.40.50.2300">
    <property type="match status" value="1"/>
</dbReference>
<dbReference type="Gene3D" id="3.30.565.10">
    <property type="entry name" value="Histidine kinase-like ATPase, C-terminal domain"/>
    <property type="match status" value="1"/>
</dbReference>
<evidence type="ECO:0000313" key="2">
    <source>
        <dbReference type="EMBL" id="MCZ4282287.1"/>
    </source>
</evidence>
<feature type="domain" description="Histidine kinase/HSP90-like ATPase" evidence="1">
    <location>
        <begin position="169"/>
        <end position="294"/>
    </location>
</feature>
<dbReference type="RefSeq" id="WP_269424437.1">
    <property type="nucleotide sequence ID" value="NZ_JAPWGY010000006.1"/>
</dbReference>
<keyword evidence="3" id="KW-1185">Reference proteome</keyword>
<dbReference type="InterPro" id="IPR011006">
    <property type="entry name" value="CheY-like_superfamily"/>
</dbReference>
<dbReference type="InterPro" id="IPR036890">
    <property type="entry name" value="HATPase_C_sf"/>
</dbReference>
<reference evidence="2" key="1">
    <citation type="submission" date="2022-12" db="EMBL/GenBank/DDBJ databases">
        <title>Bacterial isolates from different developmental stages of Nematostella vectensis.</title>
        <authorList>
            <person name="Fraune S."/>
        </authorList>
    </citation>
    <scope>NUCLEOTIDE SEQUENCE</scope>
    <source>
        <strain evidence="2">G21630-S1</strain>
    </source>
</reference>
<name>A0ABT4LMH0_9PROT</name>
<dbReference type="Proteomes" id="UP001069802">
    <property type="component" value="Unassembled WGS sequence"/>
</dbReference>
<dbReference type="InterPro" id="IPR003594">
    <property type="entry name" value="HATPase_dom"/>
</dbReference>
<accession>A0ABT4LMH0</accession>
<proteinExistence type="predicted"/>